<dbReference type="InterPro" id="IPR051544">
    <property type="entry name" value="TPS_OM_transporter"/>
</dbReference>
<organism evidence="7 8">
    <name type="scientific">Denitromonas halophila</name>
    <dbReference type="NCBI Taxonomy" id="1629404"/>
    <lineage>
        <taxon>Bacteria</taxon>
        <taxon>Pseudomonadati</taxon>
        <taxon>Pseudomonadota</taxon>
        <taxon>Betaproteobacteria</taxon>
        <taxon>Rhodocyclales</taxon>
        <taxon>Zoogloeaceae</taxon>
        <taxon>Denitromonas</taxon>
    </lineage>
</organism>
<evidence type="ECO:0000256" key="3">
    <source>
        <dbReference type="ARBA" id="ARBA00023237"/>
    </source>
</evidence>
<dbReference type="GO" id="GO:0098046">
    <property type="term" value="C:type V protein secretion system complex"/>
    <property type="evidence" value="ECO:0007669"/>
    <property type="project" value="TreeGrafter"/>
</dbReference>
<accession>A0A557R5Q8</accession>
<keyword evidence="1" id="KW-1134">Transmembrane beta strand</keyword>
<reference evidence="7 8" key="1">
    <citation type="submission" date="2019-07" db="EMBL/GenBank/DDBJ databases">
        <title>The pathways for chlorine oxyanion respiration interact through the shared metabolite chlorate.</title>
        <authorList>
            <person name="Barnum T.P."/>
            <person name="Cheng Y."/>
            <person name="Hill K.A."/>
            <person name="Lucas L.N."/>
            <person name="Carlson H.K."/>
            <person name="Coates J.D."/>
        </authorList>
    </citation>
    <scope>NUCLEOTIDE SEQUENCE [LARGE SCALE GENOMIC DNA]</scope>
    <source>
        <strain evidence="7 8">SFB-1</strain>
    </source>
</reference>
<evidence type="ECO:0000313" key="8">
    <source>
        <dbReference type="Proteomes" id="UP000318349"/>
    </source>
</evidence>
<keyword evidence="4" id="KW-0732">Signal</keyword>
<gene>
    <name evidence="7" type="ORF">FHP89_05440</name>
</gene>
<dbReference type="AlphaFoldDB" id="A0A557R5Q8"/>
<comment type="caution">
    <text evidence="7">The sequence shown here is derived from an EMBL/GenBank/DDBJ whole genome shotgun (WGS) entry which is preliminary data.</text>
</comment>
<evidence type="ECO:0000259" key="5">
    <source>
        <dbReference type="Pfam" id="PF03865"/>
    </source>
</evidence>
<dbReference type="GO" id="GO:0046819">
    <property type="term" value="P:protein secretion by the type V secretion system"/>
    <property type="evidence" value="ECO:0007669"/>
    <property type="project" value="TreeGrafter"/>
</dbReference>
<dbReference type="Gene3D" id="3.10.20.310">
    <property type="entry name" value="membrane protein fhac"/>
    <property type="match status" value="1"/>
</dbReference>
<name>A0A557R5Q8_9RHOO</name>
<proteinExistence type="predicted"/>
<protein>
    <submittedName>
        <fullName evidence="7">ShlB/FhaC/HecB family hemolysin secretion/activation protein</fullName>
    </submittedName>
</protein>
<dbReference type="InterPro" id="IPR005565">
    <property type="entry name" value="Hemolysn_activator_HlyB_C"/>
</dbReference>
<sequence length="541" mass="58911">MRGLNQPMKLSLDMIRFCLRCLCAALCFLGASVVSAQEGGFDVLEFVVEGNTVLPTLAIERAVYPQLGPGGGVAAVNAARDALERAYHDAGYLTVTVEVPQQKVDGGLVRLQVVEGRVERLKVSGAEYTLPSKVREQTPSMARGEVPNFNDVQEDLTRLGRNPDLRINPLLRPSARPGSIEVELAMDDQSPLHGSLELNSKKSADTDAGRLEGAVRYDNLWQRRHSIGINYFVSPTNRDDVEVWGVNYAAPLGEATVAGFFARSTSDVPTAFDTQSIGNGDTMGFRWIRPLPALPGFFHSLSLGADYKDNAQRTELGGGFSLSQPIKYWTPVVQYNAGWQRGPGMWRLGAGFSFGLDGLNRKDIDCNGVTVDQFECRRPGAEPTFSVLRLDLEYTRPFGAGWVGKSRIDVQRASGPLVNTEQFSAGGMDSVRGYLEGERQGDDGLKWSSELATPALWVIAERYPVTAFSFYDWAHLETQDTLAGQDASAVLSSAGLGLRVGEGRGLKAELAWAHVFHAGADGPKRTGDGDSQALIRVKYEF</sequence>
<dbReference type="InterPro" id="IPR013686">
    <property type="entry name" value="Polypept-transport_assoc_ShlB"/>
</dbReference>
<feature type="signal peptide" evidence="4">
    <location>
        <begin position="1"/>
        <end position="36"/>
    </location>
</feature>
<evidence type="ECO:0000313" key="7">
    <source>
        <dbReference type="EMBL" id="TVO78631.1"/>
    </source>
</evidence>
<evidence type="ECO:0000256" key="1">
    <source>
        <dbReference type="ARBA" id="ARBA00022452"/>
    </source>
</evidence>
<evidence type="ECO:0000256" key="4">
    <source>
        <dbReference type="SAM" id="SignalP"/>
    </source>
</evidence>
<dbReference type="Proteomes" id="UP000318349">
    <property type="component" value="Unassembled WGS sequence"/>
</dbReference>
<dbReference type="EMBL" id="VMNI01000005">
    <property type="protein sequence ID" value="TVO78631.1"/>
    <property type="molecule type" value="Genomic_DNA"/>
</dbReference>
<keyword evidence="2" id="KW-0812">Transmembrane</keyword>
<dbReference type="PANTHER" id="PTHR34597:SF6">
    <property type="entry name" value="BLR6126 PROTEIN"/>
    <property type="match status" value="1"/>
</dbReference>
<dbReference type="Pfam" id="PF08479">
    <property type="entry name" value="POTRA_2"/>
    <property type="match status" value="1"/>
</dbReference>
<keyword evidence="3" id="KW-0998">Cell outer membrane</keyword>
<keyword evidence="1" id="KW-0472">Membrane</keyword>
<evidence type="ECO:0000259" key="6">
    <source>
        <dbReference type="Pfam" id="PF08479"/>
    </source>
</evidence>
<evidence type="ECO:0000256" key="2">
    <source>
        <dbReference type="ARBA" id="ARBA00022692"/>
    </source>
</evidence>
<dbReference type="Gene3D" id="2.40.160.50">
    <property type="entry name" value="membrane protein fhac: a member of the omp85/tpsb transporter family"/>
    <property type="match status" value="1"/>
</dbReference>
<dbReference type="Pfam" id="PF03865">
    <property type="entry name" value="ShlB"/>
    <property type="match status" value="1"/>
</dbReference>
<dbReference type="GO" id="GO:0008320">
    <property type="term" value="F:protein transmembrane transporter activity"/>
    <property type="evidence" value="ECO:0007669"/>
    <property type="project" value="TreeGrafter"/>
</dbReference>
<feature type="domain" description="Haemolysin activator HlyB C-terminal" evidence="5">
    <location>
        <begin position="342"/>
        <end position="499"/>
    </location>
</feature>
<feature type="domain" description="Polypeptide-transport-associated ShlB-type" evidence="6">
    <location>
        <begin position="41"/>
        <end position="116"/>
    </location>
</feature>
<feature type="chain" id="PRO_5022227663" evidence="4">
    <location>
        <begin position="37"/>
        <end position="541"/>
    </location>
</feature>
<dbReference type="PANTHER" id="PTHR34597">
    <property type="entry name" value="SLR1661 PROTEIN"/>
    <property type="match status" value="1"/>
</dbReference>